<evidence type="ECO:0000256" key="1">
    <source>
        <dbReference type="ARBA" id="ARBA00022491"/>
    </source>
</evidence>
<name>A0A1F4ZDC2_9BACT</name>
<evidence type="ECO:0000259" key="8">
    <source>
        <dbReference type="PROSITE" id="PS51161"/>
    </source>
</evidence>
<protein>
    <recommendedName>
        <fullName evidence="7">Transcriptional repressor NrdR</fullName>
    </recommendedName>
</protein>
<keyword evidence="3 7" id="KW-0067">ATP-binding</keyword>
<evidence type="ECO:0000256" key="3">
    <source>
        <dbReference type="ARBA" id="ARBA00022840"/>
    </source>
</evidence>
<dbReference type="STRING" id="1797259.A2989_05160"/>
<feature type="zinc finger region" evidence="7">
    <location>
        <begin position="3"/>
        <end position="34"/>
    </location>
</feature>
<accession>A0A1F4ZDC2</accession>
<evidence type="ECO:0000256" key="2">
    <source>
        <dbReference type="ARBA" id="ARBA00022741"/>
    </source>
</evidence>
<dbReference type="NCBIfam" id="TIGR00244">
    <property type="entry name" value="transcriptional regulator NrdR"/>
    <property type="match status" value="1"/>
</dbReference>
<dbReference type="AlphaFoldDB" id="A0A1F4ZDC2"/>
<dbReference type="Pfam" id="PF03477">
    <property type="entry name" value="ATP-cone"/>
    <property type="match status" value="1"/>
</dbReference>
<dbReference type="InterPro" id="IPR055173">
    <property type="entry name" value="NrdR-like_N"/>
</dbReference>
<comment type="cofactor">
    <cofactor evidence="7">
        <name>Zn(2+)</name>
        <dbReference type="ChEBI" id="CHEBI:29105"/>
    </cofactor>
    <text evidence="7">Binds 1 zinc ion.</text>
</comment>
<dbReference type="HAMAP" id="MF_00440">
    <property type="entry name" value="NrdR"/>
    <property type="match status" value="1"/>
</dbReference>
<comment type="caution">
    <text evidence="9">The sequence shown here is derived from an EMBL/GenBank/DDBJ whole genome shotgun (WGS) entry which is preliminary data.</text>
</comment>
<evidence type="ECO:0000313" key="10">
    <source>
        <dbReference type="Proteomes" id="UP000177080"/>
    </source>
</evidence>
<organism evidence="9 10">
    <name type="scientific">Candidatus Amesbacteria bacterium RIFCSPLOWO2_01_FULL_48_25</name>
    <dbReference type="NCBI Taxonomy" id="1797259"/>
    <lineage>
        <taxon>Bacteria</taxon>
        <taxon>Candidatus Amesiibacteriota</taxon>
    </lineage>
</organism>
<dbReference type="GO" id="GO:0008270">
    <property type="term" value="F:zinc ion binding"/>
    <property type="evidence" value="ECO:0007669"/>
    <property type="project" value="UniProtKB-UniRule"/>
</dbReference>
<dbReference type="InterPro" id="IPR005144">
    <property type="entry name" value="ATP-cone_dom"/>
</dbReference>
<evidence type="ECO:0000256" key="5">
    <source>
        <dbReference type="ARBA" id="ARBA00023125"/>
    </source>
</evidence>
<dbReference type="Proteomes" id="UP000177080">
    <property type="component" value="Unassembled WGS sequence"/>
</dbReference>
<keyword evidence="5 7" id="KW-0238">DNA-binding</keyword>
<keyword evidence="4 7" id="KW-0805">Transcription regulation</keyword>
<dbReference type="Pfam" id="PF22811">
    <property type="entry name" value="Zn_ribbon_NrdR"/>
    <property type="match status" value="1"/>
</dbReference>
<dbReference type="PANTHER" id="PTHR30455">
    <property type="entry name" value="TRANSCRIPTIONAL REPRESSOR NRDR"/>
    <property type="match status" value="1"/>
</dbReference>
<dbReference type="EMBL" id="MEXN01000001">
    <property type="protein sequence ID" value="OGD04389.1"/>
    <property type="molecule type" value="Genomic_DNA"/>
</dbReference>
<evidence type="ECO:0000256" key="7">
    <source>
        <dbReference type="HAMAP-Rule" id="MF_00440"/>
    </source>
</evidence>
<proteinExistence type="inferred from homology"/>
<evidence type="ECO:0000256" key="6">
    <source>
        <dbReference type="ARBA" id="ARBA00023163"/>
    </source>
</evidence>
<gene>
    <name evidence="7" type="primary">nrdR</name>
    <name evidence="9" type="ORF">A2989_05160</name>
</gene>
<dbReference type="GO" id="GO:0003677">
    <property type="term" value="F:DNA binding"/>
    <property type="evidence" value="ECO:0007669"/>
    <property type="project" value="UniProtKB-KW"/>
</dbReference>
<sequence>MRCPFCAHQETSVLESRVAEDGQSLRRRRECQKCQKRFTTFERVEGPTVFVIKRDGGRVPFDREKIVTGVIKSFDKRPVSIDLIRQLADEVEREVRRREVSEIPSKTIGKMVLRRLRNIDRVAWLRFASVYFELSDITEFEKLFEKIGN</sequence>
<feature type="domain" description="ATP-cone" evidence="8">
    <location>
        <begin position="49"/>
        <end position="139"/>
    </location>
</feature>
<dbReference type="InterPro" id="IPR003796">
    <property type="entry name" value="RNR_NrdR-like"/>
</dbReference>
<evidence type="ECO:0000313" key="9">
    <source>
        <dbReference type="EMBL" id="OGD04389.1"/>
    </source>
</evidence>
<keyword evidence="7" id="KW-0862">Zinc</keyword>
<evidence type="ECO:0000256" key="4">
    <source>
        <dbReference type="ARBA" id="ARBA00023015"/>
    </source>
</evidence>
<dbReference type="PROSITE" id="PS51161">
    <property type="entry name" value="ATP_CONE"/>
    <property type="match status" value="1"/>
</dbReference>
<keyword evidence="2 7" id="KW-0547">Nucleotide-binding</keyword>
<keyword evidence="6 7" id="KW-0804">Transcription</keyword>
<dbReference type="PANTHER" id="PTHR30455:SF2">
    <property type="entry name" value="TRANSCRIPTIONAL REPRESSOR NRDR"/>
    <property type="match status" value="1"/>
</dbReference>
<dbReference type="GO" id="GO:0005524">
    <property type="term" value="F:ATP binding"/>
    <property type="evidence" value="ECO:0007669"/>
    <property type="project" value="UniProtKB-UniRule"/>
</dbReference>
<dbReference type="GO" id="GO:0045892">
    <property type="term" value="P:negative regulation of DNA-templated transcription"/>
    <property type="evidence" value="ECO:0007669"/>
    <property type="project" value="UniProtKB-UniRule"/>
</dbReference>
<comment type="function">
    <text evidence="7">Negatively regulates transcription of bacterial ribonucleotide reductase nrd genes and operons by binding to NrdR-boxes.</text>
</comment>
<reference evidence="9 10" key="1">
    <citation type="journal article" date="2016" name="Nat. Commun.">
        <title>Thousands of microbial genomes shed light on interconnected biogeochemical processes in an aquifer system.</title>
        <authorList>
            <person name="Anantharaman K."/>
            <person name="Brown C.T."/>
            <person name="Hug L.A."/>
            <person name="Sharon I."/>
            <person name="Castelle C.J."/>
            <person name="Probst A.J."/>
            <person name="Thomas B.C."/>
            <person name="Singh A."/>
            <person name="Wilkins M.J."/>
            <person name="Karaoz U."/>
            <person name="Brodie E.L."/>
            <person name="Williams K.H."/>
            <person name="Hubbard S.S."/>
            <person name="Banfield J.F."/>
        </authorList>
    </citation>
    <scope>NUCLEOTIDE SEQUENCE [LARGE SCALE GENOMIC DNA]</scope>
</reference>
<keyword evidence="1 7" id="KW-0678">Repressor</keyword>
<comment type="similarity">
    <text evidence="7">Belongs to the NrdR family.</text>
</comment>
<keyword evidence="7" id="KW-0479">Metal-binding</keyword>
<keyword evidence="7" id="KW-0863">Zinc-finger</keyword>